<dbReference type="EMBL" id="AP021858">
    <property type="protein sequence ID" value="BBO24585.1"/>
    <property type="molecule type" value="Genomic_DNA"/>
</dbReference>
<sequence>MRDLGAGLQEWSAEGAKFALCVVVETWGSSPRPIGSAMAVRESGAFLGSVSGGCVESEVVHEAVQCLKKGYLRELVYEGIEPGQLWKAGLTCGGRVRIQVAPFSSSPDQRSLLSRALAERLPFQLVLCGEAGAAEWTVESDSDDEGSAGLAEPSVTIQSSGIRIRYPAPERLIIVGGGQIARHLVPMAREIGFEVLLVDPRSAFAEPSTYPSAPDHVSTKPPAEALGGLNLTVSDFAVVLAHDPKIDDPALEALLPSKVRYVGALGSRKTQDERRERLRSRGLEESDIARIHAPVGLDIGAKSPAEIALSILAEIVSVRRTALP</sequence>
<gene>
    <name evidence="3" type="ORF">NPRO_21800</name>
</gene>
<evidence type="ECO:0000259" key="1">
    <source>
        <dbReference type="Pfam" id="PF02625"/>
    </source>
</evidence>
<dbReference type="PANTHER" id="PTHR30388">
    <property type="entry name" value="ALDEHYDE OXIDOREDUCTASE MOLYBDENUM COFACTOR ASSEMBLY PROTEIN"/>
    <property type="match status" value="1"/>
</dbReference>
<dbReference type="InterPro" id="IPR052698">
    <property type="entry name" value="MoCofactor_Util/Proc"/>
</dbReference>
<name>A0A809RJ99_9BACT</name>
<dbReference type="InterPro" id="IPR003777">
    <property type="entry name" value="XdhC_CoxI"/>
</dbReference>
<dbReference type="Proteomes" id="UP000662873">
    <property type="component" value="Chromosome"/>
</dbReference>
<proteinExistence type="predicted"/>
<dbReference type="Pfam" id="PF02625">
    <property type="entry name" value="XdhC_CoxI"/>
    <property type="match status" value="1"/>
</dbReference>
<dbReference type="PANTHER" id="PTHR30388:SF4">
    <property type="entry name" value="MOLYBDENUM COFACTOR INSERTION CHAPERONE PAOD"/>
    <property type="match status" value="1"/>
</dbReference>
<reference evidence="3" key="1">
    <citation type="journal article" name="DNA Res.">
        <title>The physiological potential of anammox bacteria as revealed by their core genome structure.</title>
        <authorList>
            <person name="Okubo T."/>
            <person name="Toyoda A."/>
            <person name="Fukuhara K."/>
            <person name="Uchiyama I."/>
            <person name="Harigaya Y."/>
            <person name="Kuroiwa M."/>
            <person name="Suzuki T."/>
            <person name="Murakami Y."/>
            <person name="Suwa Y."/>
            <person name="Takami H."/>
        </authorList>
    </citation>
    <scope>NUCLEOTIDE SEQUENCE</scope>
    <source>
        <strain evidence="3">317325-2</strain>
    </source>
</reference>
<organism evidence="3 4">
    <name type="scientific">Candidatus Nitrosymbiomonas proteolyticus</name>
    <dbReference type="NCBI Taxonomy" id="2608984"/>
    <lineage>
        <taxon>Bacteria</taxon>
        <taxon>Bacillati</taxon>
        <taxon>Armatimonadota</taxon>
        <taxon>Armatimonadota incertae sedis</taxon>
        <taxon>Candidatus Nitrosymbiomonas</taxon>
    </lineage>
</organism>
<dbReference type="Gene3D" id="3.40.50.720">
    <property type="entry name" value="NAD(P)-binding Rossmann-like Domain"/>
    <property type="match status" value="1"/>
</dbReference>
<dbReference type="KEGG" id="npy:NPRO_21800"/>
<evidence type="ECO:0000313" key="3">
    <source>
        <dbReference type="EMBL" id="BBO24585.1"/>
    </source>
</evidence>
<evidence type="ECO:0000259" key="2">
    <source>
        <dbReference type="Pfam" id="PF13478"/>
    </source>
</evidence>
<dbReference type="AlphaFoldDB" id="A0A809RJ99"/>
<feature type="domain" description="XdhC Rossmann" evidence="2">
    <location>
        <begin position="172"/>
        <end position="315"/>
    </location>
</feature>
<protein>
    <submittedName>
        <fullName evidence="3">XdhC/CoxI family protein</fullName>
    </submittedName>
</protein>
<accession>A0A809RJ99</accession>
<dbReference type="Pfam" id="PF13478">
    <property type="entry name" value="XdhC_C"/>
    <property type="match status" value="1"/>
</dbReference>
<evidence type="ECO:0000313" key="4">
    <source>
        <dbReference type="Proteomes" id="UP000662873"/>
    </source>
</evidence>
<feature type="domain" description="XdhC- CoxI" evidence="1">
    <location>
        <begin position="11"/>
        <end position="73"/>
    </location>
</feature>
<dbReference type="InterPro" id="IPR027051">
    <property type="entry name" value="XdhC_Rossmann_dom"/>
</dbReference>